<organism evidence="3 4">
    <name type="scientific">Glycomyces sambucus</name>
    <dbReference type="NCBI Taxonomy" id="380244"/>
    <lineage>
        <taxon>Bacteria</taxon>
        <taxon>Bacillati</taxon>
        <taxon>Actinomycetota</taxon>
        <taxon>Actinomycetes</taxon>
        <taxon>Glycomycetales</taxon>
        <taxon>Glycomycetaceae</taxon>
        <taxon>Glycomyces</taxon>
    </lineage>
</organism>
<feature type="transmembrane region" description="Helical" evidence="1">
    <location>
        <begin position="201"/>
        <end position="219"/>
    </location>
</feature>
<dbReference type="GO" id="GO:0008610">
    <property type="term" value="P:lipid biosynthetic process"/>
    <property type="evidence" value="ECO:0007669"/>
    <property type="project" value="UniProtKB-ARBA"/>
</dbReference>
<dbReference type="STRING" id="380244.SAMN05216298_1273"/>
<reference evidence="4" key="1">
    <citation type="submission" date="2016-10" db="EMBL/GenBank/DDBJ databases">
        <authorList>
            <person name="Varghese N."/>
            <person name="Submissions S."/>
        </authorList>
    </citation>
    <scope>NUCLEOTIDE SEQUENCE [LARGE SCALE GENOMIC DNA]</scope>
    <source>
        <strain evidence="4">CGMCC 4.3147</strain>
    </source>
</reference>
<dbReference type="PANTHER" id="PTHR19353:SF19">
    <property type="entry name" value="DELTA(5) FATTY ACID DESATURASE C-RELATED"/>
    <property type="match status" value="1"/>
</dbReference>
<evidence type="ECO:0000313" key="3">
    <source>
        <dbReference type="EMBL" id="SDK70651.1"/>
    </source>
</evidence>
<dbReference type="CDD" id="cd03506">
    <property type="entry name" value="Delta6-FADS-like"/>
    <property type="match status" value="1"/>
</dbReference>
<dbReference type="EMBL" id="FNGF01000001">
    <property type="protein sequence ID" value="SDK70651.1"/>
    <property type="molecule type" value="Genomic_DNA"/>
</dbReference>
<evidence type="ECO:0000313" key="4">
    <source>
        <dbReference type="Proteomes" id="UP000198662"/>
    </source>
</evidence>
<feature type="transmembrane region" description="Helical" evidence="1">
    <location>
        <begin position="64"/>
        <end position="85"/>
    </location>
</feature>
<dbReference type="Pfam" id="PF00487">
    <property type="entry name" value="FA_desaturase"/>
    <property type="match status" value="1"/>
</dbReference>
<dbReference type="PANTHER" id="PTHR19353">
    <property type="entry name" value="FATTY ACID DESATURASE 2"/>
    <property type="match status" value="1"/>
</dbReference>
<dbReference type="Proteomes" id="UP000198662">
    <property type="component" value="Unassembled WGS sequence"/>
</dbReference>
<name>A0A1G9E3F8_9ACTN</name>
<dbReference type="RefSeq" id="WP_218126256.1">
    <property type="nucleotide sequence ID" value="NZ_FNGF01000001.1"/>
</dbReference>
<keyword evidence="1" id="KW-0812">Transmembrane</keyword>
<keyword evidence="1" id="KW-1133">Transmembrane helix</keyword>
<dbReference type="GO" id="GO:0016717">
    <property type="term" value="F:oxidoreductase activity, acting on paired donors, with oxidation of a pair of donors resulting in the reduction of molecular oxygen to two molecules of water"/>
    <property type="evidence" value="ECO:0007669"/>
    <property type="project" value="TreeGrafter"/>
</dbReference>
<protein>
    <submittedName>
        <fullName evidence="3">Fatty acid desaturase</fullName>
    </submittedName>
</protein>
<sequence length="352" mass="39225">MTMTLPAPEAPTAERTGSDFAQLSRRINAAGLMRRRPGYYVIRFALTGAVFIGGWVAFAMLGNTWWQLLTAVFLAIVSAQVAFLGHDLAHRQVIRSRSTSERVGWFTGNLANGMGYGWWNDKHNRHHANPNHEDLDPDVAGGQLFVWSKRQARIAQGIDRFFGKYQAELFFPILTLEGLNLNVSGIKSVLKPGLKNRGMEALFLAVHWAAYLSAVFLVLSPGKAVVFILVHKAAWGVYMGSVFAPNHKGMPTFVGETELDFLRKQVLTSRNVKGGWFTDFALGGLNYQIEHHLFPAMPSVHLKYAQPIVEEFCDEKGIPYHATGLIQSWREALGELHAHGEPLRNPQPAEAH</sequence>
<keyword evidence="4" id="KW-1185">Reference proteome</keyword>
<dbReference type="PIRSF" id="PIRSF015921">
    <property type="entry name" value="FA_sphinglp_des"/>
    <property type="match status" value="1"/>
</dbReference>
<dbReference type="InterPro" id="IPR012171">
    <property type="entry name" value="Fatty_acid_desaturase"/>
</dbReference>
<evidence type="ECO:0000259" key="2">
    <source>
        <dbReference type="Pfam" id="PF00487"/>
    </source>
</evidence>
<keyword evidence="1" id="KW-0472">Membrane</keyword>
<dbReference type="GO" id="GO:0016020">
    <property type="term" value="C:membrane"/>
    <property type="evidence" value="ECO:0007669"/>
    <property type="project" value="TreeGrafter"/>
</dbReference>
<proteinExistence type="predicted"/>
<dbReference type="InterPro" id="IPR005804">
    <property type="entry name" value="FA_desaturase_dom"/>
</dbReference>
<evidence type="ECO:0000256" key="1">
    <source>
        <dbReference type="SAM" id="Phobius"/>
    </source>
</evidence>
<dbReference type="AlphaFoldDB" id="A0A1G9E3F8"/>
<feature type="transmembrane region" description="Helical" evidence="1">
    <location>
        <begin position="40"/>
        <end position="58"/>
    </location>
</feature>
<accession>A0A1G9E3F8</accession>
<gene>
    <name evidence="3" type="ORF">SAMN05216298_1273</name>
</gene>
<feature type="domain" description="Fatty acid desaturase" evidence="2">
    <location>
        <begin position="64"/>
        <end position="323"/>
    </location>
</feature>